<proteinExistence type="predicted"/>
<gene>
    <name evidence="2" type="ORF">NDU88_007417</name>
</gene>
<evidence type="ECO:0000313" key="2">
    <source>
        <dbReference type="EMBL" id="KAJ1110062.1"/>
    </source>
</evidence>
<dbReference type="AlphaFoldDB" id="A0AAV7N409"/>
<evidence type="ECO:0000256" key="1">
    <source>
        <dbReference type="SAM" id="MobiDB-lite"/>
    </source>
</evidence>
<organism evidence="2 3">
    <name type="scientific">Pleurodeles waltl</name>
    <name type="common">Iberian ribbed newt</name>
    <dbReference type="NCBI Taxonomy" id="8319"/>
    <lineage>
        <taxon>Eukaryota</taxon>
        <taxon>Metazoa</taxon>
        <taxon>Chordata</taxon>
        <taxon>Craniata</taxon>
        <taxon>Vertebrata</taxon>
        <taxon>Euteleostomi</taxon>
        <taxon>Amphibia</taxon>
        <taxon>Batrachia</taxon>
        <taxon>Caudata</taxon>
        <taxon>Salamandroidea</taxon>
        <taxon>Salamandridae</taxon>
        <taxon>Pleurodelinae</taxon>
        <taxon>Pleurodeles</taxon>
    </lineage>
</organism>
<sequence length="86" mass="9812">MERTCGDTSNSRRLVGRVRPRQKWDPRPCVARRAERARRNTAGRSTEKRDLVFELGHCPPQRHKLNTQANSPMVMLASELAAAATW</sequence>
<feature type="region of interest" description="Disordered" evidence="1">
    <location>
        <begin position="1"/>
        <end position="27"/>
    </location>
</feature>
<accession>A0AAV7N409</accession>
<evidence type="ECO:0000313" key="3">
    <source>
        <dbReference type="Proteomes" id="UP001066276"/>
    </source>
</evidence>
<comment type="caution">
    <text evidence="2">The sequence shown here is derived from an EMBL/GenBank/DDBJ whole genome shotgun (WGS) entry which is preliminary data.</text>
</comment>
<keyword evidence="3" id="KW-1185">Reference proteome</keyword>
<protein>
    <submittedName>
        <fullName evidence="2">Uncharacterized protein</fullName>
    </submittedName>
</protein>
<reference evidence="2" key="1">
    <citation type="journal article" date="2022" name="bioRxiv">
        <title>Sequencing and chromosome-scale assembly of the giantPleurodeles waltlgenome.</title>
        <authorList>
            <person name="Brown T."/>
            <person name="Elewa A."/>
            <person name="Iarovenko S."/>
            <person name="Subramanian E."/>
            <person name="Araus A.J."/>
            <person name="Petzold A."/>
            <person name="Susuki M."/>
            <person name="Suzuki K.-i.T."/>
            <person name="Hayashi T."/>
            <person name="Toyoda A."/>
            <person name="Oliveira C."/>
            <person name="Osipova E."/>
            <person name="Leigh N.D."/>
            <person name="Simon A."/>
            <person name="Yun M.H."/>
        </authorList>
    </citation>
    <scope>NUCLEOTIDE SEQUENCE</scope>
    <source>
        <strain evidence="2">20211129_DDA</strain>
        <tissue evidence="2">Liver</tissue>
    </source>
</reference>
<dbReference type="Proteomes" id="UP001066276">
    <property type="component" value="Chromosome 9"/>
</dbReference>
<name>A0AAV7N409_PLEWA</name>
<feature type="compositionally biased region" description="Polar residues" evidence="1">
    <location>
        <begin position="1"/>
        <end position="12"/>
    </location>
</feature>
<dbReference type="EMBL" id="JANPWB010000013">
    <property type="protein sequence ID" value="KAJ1110062.1"/>
    <property type="molecule type" value="Genomic_DNA"/>
</dbReference>